<gene>
    <name evidence="1" type="ORF">OHC33_002570</name>
</gene>
<evidence type="ECO:0000313" key="1">
    <source>
        <dbReference type="EMBL" id="KAK5955997.1"/>
    </source>
</evidence>
<dbReference type="EMBL" id="JAKLMC020000005">
    <property type="protein sequence ID" value="KAK5955997.1"/>
    <property type="molecule type" value="Genomic_DNA"/>
</dbReference>
<dbReference type="Proteomes" id="UP001316803">
    <property type="component" value="Unassembled WGS sequence"/>
</dbReference>
<dbReference type="AlphaFoldDB" id="A0AAN8I5S9"/>
<sequence length="185" mass="21428">MSNLNVAEFDPQLLLGYESCKHQKHEDDDPTDHPKLLAEEMPTSLEELWFHVDRSHVFRNGDDHFIHFIRALIDNPGKLPSLKVLGLVPGSDDEGCDTCVSWYGTEVTDGDETAYIMQHEYDRLCRLAKLRGIEVQCQVVCLPDIPVHSPRRGLTMRRIEKINKRRSWYDADRDEDMGLFELFNT</sequence>
<comment type="caution">
    <text evidence="1">The sequence shown here is derived from an EMBL/GenBank/DDBJ whole genome shotgun (WGS) entry which is preliminary data.</text>
</comment>
<accession>A0AAN8I5S9</accession>
<name>A0AAN8I5S9_9EURO</name>
<protein>
    <submittedName>
        <fullName evidence="1">Uncharacterized protein</fullName>
    </submittedName>
</protein>
<evidence type="ECO:0000313" key="2">
    <source>
        <dbReference type="Proteomes" id="UP001316803"/>
    </source>
</evidence>
<keyword evidence="2" id="KW-1185">Reference proteome</keyword>
<proteinExistence type="predicted"/>
<reference evidence="1 2" key="1">
    <citation type="submission" date="2022-12" db="EMBL/GenBank/DDBJ databases">
        <title>Genomic features and morphological characterization of a novel Knufia sp. strain isolated from spacecraft assembly facility.</title>
        <authorList>
            <person name="Teixeira M."/>
            <person name="Chander A.M."/>
            <person name="Stajich J.E."/>
            <person name="Venkateswaran K."/>
        </authorList>
    </citation>
    <scope>NUCLEOTIDE SEQUENCE [LARGE SCALE GENOMIC DNA]</scope>
    <source>
        <strain evidence="1 2">FJI-L2-BK-P2</strain>
    </source>
</reference>
<organism evidence="1 2">
    <name type="scientific">Knufia fluminis</name>
    <dbReference type="NCBI Taxonomy" id="191047"/>
    <lineage>
        <taxon>Eukaryota</taxon>
        <taxon>Fungi</taxon>
        <taxon>Dikarya</taxon>
        <taxon>Ascomycota</taxon>
        <taxon>Pezizomycotina</taxon>
        <taxon>Eurotiomycetes</taxon>
        <taxon>Chaetothyriomycetidae</taxon>
        <taxon>Chaetothyriales</taxon>
        <taxon>Trichomeriaceae</taxon>
        <taxon>Knufia</taxon>
    </lineage>
</organism>